<dbReference type="EMBL" id="CP089276">
    <property type="protein sequence ID" value="USP76896.1"/>
    <property type="molecule type" value="Genomic_DNA"/>
</dbReference>
<sequence>MSGHLGPNNKVNEFIDESTEEFYDDDSTKVEHPLSVGAGGCHSSATPSMDFQLSTTTFEQEPSILKKNIAEAILDGFPDFDPEDMEIERIEGGAYNHIVGITLRKVPPKFHWYTFKGMRNIMKPCFGSRKEPEIKPKHLILRVPRFGTQDIYHQVTTLNYLKHRLAYPVPGVVVIDSTPHNSLGNAYMLQERLPGQPLGELWVTLNYPQRLSSMRAISKLLLELRKVRNKCPGIISIRNTTYDLKHDLVRTEPIPIPSSSRTAVTANLPGPQTTKAFLLDLCSRQSAYASAANLRTGEDLWPRITKMIHTLHKLDLIPDSDPFHLYHSDMLPRNLLMEVTSDTEVRITGILDWDSALFAPSFMSTRAPSFAWSEGEDEKDALVEPQDEVLRKLKKVFEGVVGETFLKSAYSVELMLARRLWGVLIKGFACGDDAWMAEDVLNEFERMYPPE</sequence>
<evidence type="ECO:0000313" key="3">
    <source>
        <dbReference type="Proteomes" id="UP001056012"/>
    </source>
</evidence>
<dbReference type="SUPFAM" id="SSF56112">
    <property type="entry name" value="Protein kinase-like (PK-like)"/>
    <property type="match status" value="1"/>
</dbReference>
<evidence type="ECO:0000259" key="1">
    <source>
        <dbReference type="Pfam" id="PF01636"/>
    </source>
</evidence>
<organism evidence="2 3">
    <name type="scientific">Curvularia clavata</name>
    <dbReference type="NCBI Taxonomy" id="95742"/>
    <lineage>
        <taxon>Eukaryota</taxon>
        <taxon>Fungi</taxon>
        <taxon>Dikarya</taxon>
        <taxon>Ascomycota</taxon>
        <taxon>Pezizomycotina</taxon>
        <taxon>Dothideomycetes</taxon>
        <taxon>Pleosporomycetidae</taxon>
        <taxon>Pleosporales</taxon>
        <taxon>Pleosporineae</taxon>
        <taxon>Pleosporaceae</taxon>
        <taxon>Curvularia</taxon>
    </lineage>
</organism>
<feature type="domain" description="Aminoglycoside phosphotransferase" evidence="1">
    <location>
        <begin position="137"/>
        <end position="359"/>
    </location>
</feature>
<dbReference type="Pfam" id="PF01636">
    <property type="entry name" value="APH"/>
    <property type="match status" value="1"/>
</dbReference>
<dbReference type="PANTHER" id="PTHR21310">
    <property type="entry name" value="AMINOGLYCOSIDE PHOSPHOTRANSFERASE-RELATED-RELATED"/>
    <property type="match status" value="1"/>
</dbReference>
<gene>
    <name evidence="2" type="ORF">yc1106_04170</name>
</gene>
<name>A0A9Q9DSY3_CURCL</name>
<keyword evidence="3" id="KW-1185">Reference proteome</keyword>
<dbReference type="InterPro" id="IPR002575">
    <property type="entry name" value="Aminoglycoside_PTrfase"/>
</dbReference>
<dbReference type="InterPro" id="IPR011009">
    <property type="entry name" value="Kinase-like_dom_sf"/>
</dbReference>
<dbReference type="Gene3D" id="3.90.1200.10">
    <property type="match status" value="1"/>
</dbReference>
<proteinExistence type="predicted"/>
<dbReference type="InterPro" id="IPR051678">
    <property type="entry name" value="AGP_Transferase"/>
</dbReference>
<accession>A0A9Q9DSY3</accession>
<evidence type="ECO:0000313" key="2">
    <source>
        <dbReference type="EMBL" id="USP76896.1"/>
    </source>
</evidence>
<dbReference type="AlphaFoldDB" id="A0A9Q9DSY3"/>
<dbReference type="Proteomes" id="UP001056012">
    <property type="component" value="Chromosome 3"/>
</dbReference>
<reference evidence="2" key="1">
    <citation type="submission" date="2021-12" db="EMBL/GenBank/DDBJ databases">
        <title>Curvularia clavata genome.</title>
        <authorList>
            <person name="Cao Y."/>
        </authorList>
    </citation>
    <scope>NUCLEOTIDE SEQUENCE</scope>
    <source>
        <strain evidence="2">Yc1106</strain>
    </source>
</reference>
<dbReference type="OrthoDB" id="10003767at2759"/>
<dbReference type="VEuPathDB" id="FungiDB:yc1106_04170"/>
<dbReference type="PANTHER" id="PTHR21310:SF56">
    <property type="entry name" value="AMINOGLYCOSIDE PHOSPHOTRANSFERASE DOMAIN-CONTAINING PROTEIN"/>
    <property type="match status" value="1"/>
</dbReference>
<protein>
    <recommendedName>
        <fullName evidence="1">Aminoglycoside phosphotransferase domain-containing protein</fullName>
    </recommendedName>
</protein>